<name>A0A9P7JEE8_9AGAM</name>
<organism evidence="1 2">
    <name type="scientific">Suillus subaureus</name>
    <dbReference type="NCBI Taxonomy" id="48587"/>
    <lineage>
        <taxon>Eukaryota</taxon>
        <taxon>Fungi</taxon>
        <taxon>Dikarya</taxon>
        <taxon>Basidiomycota</taxon>
        <taxon>Agaricomycotina</taxon>
        <taxon>Agaricomycetes</taxon>
        <taxon>Agaricomycetidae</taxon>
        <taxon>Boletales</taxon>
        <taxon>Suillineae</taxon>
        <taxon>Suillaceae</taxon>
        <taxon>Suillus</taxon>
    </lineage>
</organism>
<gene>
    <name evidence="1" type="ORF">BJ212DRAFT_1480138</name>
</gene>
<comment type="caution">
    <text evidence="1">The sequence shown here is derived from an EMBL/GenBank/DDBJ whole genome shotgun (WGS) entry which is preliminary data.</text>
</comment>
<accession>A0A9P7JEE8</accession>
<dbReference type="GeneID" id="64634035"/>
<evidence type="ECO:0000313" key="2">
    <source>
        <dbReference type="Proteomes" id="UP000807769"/>
    </source>
</evidence>
<dbReference type="RefSeq" id="XP_041193809.1">
    <property type="nucleotide sequence ID" value="XM_041340019.1"/>
</dbReference>
<dbReference type="Proteomes" id="UP000807769">
    <property type="component" value="Unassembled WGS sequence"/>
</dbReference>
<keyword evidence="2" id="KW-1185">Reference proteome</keyword>
<sequence>MERQSLTHEDFVEAGLEDVFDALATQDYLDGGLSLLIRCPRSHITETITPDCIAVDLYAFCEEFAIPHLKRFMEHCSKENITPLHQYAATPVDPTSFPSVPAPLCPTGAQIRCSARSPKQFQHDFVIAALPKSPMPPNLKSAAVKHATALASSGSAGSPKIKQHQNADTFLLLRKNAILEHKVFAPLLSIGPNTDAVLDCFKIGNEAILKLHDLIVTMHSSFNLTKALHVDLAGAPLGNLKKLHPKVILSKEARAVLASQHHQKSKDFKAALDDTWLSIDKAVKMIASSDHKSIQCITNDLYMGCGCALSI</sequence>
<dbReference type="OrthoDB" id="2687078at2759"/>
<evidence type="ECO:0000313" key="1">
    <source>
        <dbReference type="EMBL" id="KAG1817567.1"/>
    </source>
</evidence>
<proteinExistence type="predicted"/>
<dbReference type="EMBL" id="JABBWG010000013">
    <property type="protein sequence ID" value="KAG1817567.1"/>
    <property type="molecule type" value="Genomic_DNA"/>
</dbReference>
<reference evidence="1" key="1">
    <citation type="journal article" date="2020" name="New Phytol.">
        <title>Comparative genomics reveals dynamic genome evolution in host specialist ectomycorrhizal fungi.</title>
        <authorList>
            <person name="Lofgren L.A."/>
            <person name="Nguyen N.H."/>
            <person name="Vilgalys R."/>
            <person name="Ruytinx J."/>
            <person name="Liao H.L."/>
            <person name="Branco S."/>
            <person name="Kuo A."/>
            <person name="LaButti K."/>
            <person name="Lipzen A."/>
            <person name="Andreopoulos W."/>
            <person name="Pangilinan J."/>
            <person name="Riley R."/>
            <person name="Hundley H."/>
            <person name="Na H."/>
            <person name="Barry K."/>
            <person name="Grigoriev I.V."/>
            <person name="Stajich J.E."/>
            <person name="Kennedy P.G."/>
        </authorList>
    </citation>
    <scope>NUCLEOTIDE SEQUENCE</scope>
    <source>
        <strain evidence="1">MN1</strain>
    </source>
</reference>
<protein>
    <submittedName>
        <fullName evidence="1">Uncharacterized protein</fullName>
    </submittedName>
</protein>
<dbReference type="AlphaFoldDB" id="A0A9P7JEE8"/>